<dbReference type="Pfam" id="PF01182">
    <property type="entry name" value="Glucosamine_iso"/>
    <property type="match status" value="1"/>
</dbReference>
<dbReference type="EMBL" id="LT629804">
    <property type="protein sequence ID" value="SDU77662.1"/>
    <property type="molecule type" value="Genomic_DNA"/>
</dbReference>
<keyword evidence="2" id="KW-0119">Carbohydrate metabolism</keyword>
<dbReference type="InterPro" id="IPR037171">
    <property type="entry name" value="NagB/RpiA_transferase-like"/>
</dbReference>
<dbReference type="PANTHER" id="PTHR11280">
    <property type="entry name" value="GLUCOSAMINE-6-PHOSPHATE ISOMERASE"/>
    <property type="match status" value="1"/>
</dbReference>
<dbReference type="GO" id="GO:0005737">
    <property type="term" value="C:cytoplasm"/>
    <property type="evidence" value="ECO:0007669"/>
    <property type="project" value="TreeGrafter"/>
</dbReference>
<dbReference type="OrthoDB" id="9791139at2"/>
<dbReference type="Proteomes" id="UP000214355">
    <property type="component" value="Chromosome I"/>
</dbReference>
<dbReference type="STRING" id="131112.SAMN04489737_0114"/>
<dbReference type="GO" id="GO:0019262">
    <property type="term" value="P:N-acetylneuraminate catabolic process"/>
    <property type="evidence" value="ECO:0007669"/>
    <property type="project" value="TreeGrafter"/>
</dbReference>
<evidence type="ECO:0000313" key="5">
    <source>
        <dbReference type="Proteomes" id="UP000214355"/>
    </source>
</evidence>
<name>A0A1H2L9Z8_9ACTO</name>
<protein>
    <submittedName>
        <fullName evidence="4">Glucosamine-6-phosphate deaminase</fullName>
    </submittedName>
</protein>
<keyword evidence="5" id="KW-1185">Reference proteome</keyword>
<accession>A0A1H2L9Z8</accession>
<proteinExistence type="predicted"/>
<dbReference type="PANTHER" id="PTHR11280:SF5">
    <property type="entry name" value="GLUCOSAMINE-6-PHOSPHATE ISOMERASE"/>
    <property type="match status" value="1"/>
</dbReference>
<evidence type="ECO:0000256" key="2">
    <source>
        <dbReference type="ARBA" id="ARBA00023277"/>
    </source>
</evidence>
<dbReference type="InterPro" id="IPR006148">
    <property type="entry name" value="Glc/Gal-6P_isomerase"/>
</dbReference>
<dbReference type="GO" id="GO:0004342">
    <property type="term" value="F:glucosamine-6-phosphate deaminase activity"/>
    <property type="evidence" value="ECO:0007669"/>
    <property type="project" value="InterPro"/>
</dbReference>
<reference evidence="5" key="1">
    <citation type="submission" date="2016-10" db="EMBL/GenBank/DDBJ databases">
        <authorList>
            <person name="Varghese N."/>
            <person name="Submissions S."/>
        </authorList>
    </citation>
    <scope>NUCLEOTIDE SEQUENCE [LARGE SCALE GENOMIC DNA]</scope>
    <source>
        <strain evidence="5">DSM 10002</strain>
    </source>
</reference>
<dbReference type="Gene3D" id="3.40.50.1360">
    <property type="match status" value="1"/>
</dbReference>
<dbReference type="InterPro" id="IPR018321">
    <property type="entry name" value="Glucosamine6P_isomerase_CS"/>
</dbReference>
<dbReference type="GO" id="GO:0006046">
    <property type="term" value="P:N-acetylglucosamine catabolic process"/>
    <property type="evidence" value="ECO:0007669"/>
    <property type="project" value="TreeGrafter"/>
</dbReference>
<sequence>MYVGIFKDEETLAKAAADYLMTKLNESDRKVVGVATGSTPLPLYKELRDAHAAGIFSLEGFKAFALDEYIGIDPEHPERYRNVLRTQLVGDERTGLREEDLNTPDGSAEDPYAAAQAYDKAIKDSGGVVVQILGIGSDGHIGFNEPGGALTSRTHVEALTAQTREDNARFFDNDLSKVPTRCITQGLGTIMECGVPLLIATGAGKADAVRELVEGSVSAKWPATILQMHQEAVVFLDEAAAAKLELKEFYMERWESLR</sequence>
<evidence type="ECO:0000256" key="1">
    <source>
        <dbReference type="ARBA" id="ARBA00022801"/>
    </source>
</evidence>
<feature type="domain" description="Glucosamine/galactosamine-6-phosphate isomerase" evidence="3">
    <location>
        <begin position="8"/>
        <end position="233"/>
    </location>
</feature>
<dbReference type="PROSITE" id="PS01161">
    <property type="entry name" value="GLC_GALNAC_ISOMERASE"/>
    <property type="match status" value="1"/>
</dbReference>
<organism evidence="4 5">
    <name type="scientific">Arcanobacterium phocae</name>
    <dbReference type="NCBI Taxonomy" id="131112"/>
    <lineage>
        <taxon>Bacteria</taxon>
        <taxon>Bacillati</taxon>
        <taxon>Actinomycetota</taxon>
        <taxon>Actinomycetes</taxon>
        <taxon>Actinomycetales</taxon>
        <taxon>Actinomycetaceae</taxon>
        <taxon>Arcanobacterium</taxon>
    </lineage>
</organism>
<dbReference type="CDD" id="cd01399">
    <property type="entry name" value="GlcN6P_deaminase"/>
    <property type="match status" value="1"/>
</dbReference>
<dbReference type="GeneID" id="65343873"/>
<evidence type="ECO:0000313" key="4">
    <source>
        <dbReference type="EMBL" id="SDU77662.1"/>
    </source>
</evidence>
<evidence type="ECO:0000259" key="3">
    <source>
        <dbReference type="Pfam" id="PF01182"/>
    </source>
</evidence>
<dbReference type="GO" id="GO:0006043">
    <property type="term" value="P:glucosamine catabolic process"/>
    <property type="evidence" value="ECO:0007669"/>
    <property type="project" value="TreeGrafter"/>
</dbReference>
<dbReference type="GO" id="GO:0005975">
    <property type="term" value="P:carbohydrate metabolic process"/>
    <property type="evidence" value="ECO:0007669"/>
    <property type="project" value="InterPro"/>
</dbReference>
<gene>
    <name evidence="4" type="ORF">SAMN04489737_0114</name>
</gene>
<dbReference type="SUPFAM" id="SSF100950">
    <property type="entry name" value="NagB/RpiA/CoA transferase-like"/>
    <property type="match status" value="1"/>
</dbReference>
<dbReference type="GO" id="GO:0042802">
    <property type="term" value="F:identical protein binding"/>
    <property type="evidence" value="ECO:0007669"/>
    <property type="project" value="TreeGrafter"/>
</dbReference>
<dbReference type="AlphaFoldDB" id="A0A1H2L9Z8"/>
<dbReference type="InterPro" id="IPR004547">
    <property type="entry name" value="Glucosamine6P_isomerase"/>
</dbReference>
<keyword evidence="1" id="KW-0378">Hydrolase</keyword>
<dbReference type="RefSeq" id="WP_091278646.1">
    <property type="nucleotide sequence ID" value="NZ_LT629804.1"/>
</dbReference>